<dbReference type="InterPro" id="IPR029044">
    <property type="entry name" value="Nucleotide-diphossugar_trans"/>
</dbReference>
<keyword evidence="3" id="KW-1185">Reference proteome</keyword>
<dbReference type="EMBL" id="CP000472">
    <property type="protein sequence ID" value="ACJ28912.1"/>
    <property type="molecule type" value="Genomic_DNA"/>
</dbReference>
<gene>
    <name evidence="2" type="ordered locus">swp_2161</name>
</gene>
<dbReference type="PANTHER" id="PTHR10859:SF91">
    <property type="entry name" value="DOLICHYL-PHOSPHATE BETA-GLUCOSYLTRANSFERASE"/>
    <property type="match status" value="1"/>
</dbReference>
<evidence type="ECO:0000313" key="2">
    <source>
        <dbReference type="EMBL" id="ACJ28912.1"/>
    </source>
</evidence>
<sequence>MKGFIMKMHKEDLEQIYRSASNQFDLTESSHQICLLELADSLLDLKQTSPAQLSALAQKEDCPLAFKLAVKLVQSRKYLKQISKPISIGIVFAMWGEHHRLLEKSPSNINGENSLLTKVTQLNWACKGTKVNWQLYPVDDGCPHGSFTIANRIASRSSQPEKISVLNLKDGISATKGPLAKLKNVDDSRKGGAIIHGCMQALDDGVDAVIYTDADNSVHMGQLGLILAPFVANNAQVVLGNRKDPLSILVKQEQRWGIGIKTLRHMQRMVGSAIFSQGIYDTQAAYKLFSREALVTILEQPTVFDFSFDTDWILAAMQQQQHIATVPFAFIDSAAESASITQGPMSTWLTLLQGLVKALRARGADYNQEMAQLIDKEIKTAEDLDRIIDLLPEELLHASDAELGNPQLMSPAALKQWLSKVRAEQLATIT</sequence>
<organism evidence="2 3">
    <name type="scientific">Shewanella piezotolerans (strain WP3 / JCM 13877)</name>
    <dbReference type="NCBI Taxonomy" id="225849"/>
    <lineage>
        <taxon>Bacteria</taxon>
        <taxon>Pseudomonadati</taxon>
        <taxon>Pseudomonadota</taxon>
        <taxon>Gammaproteobacteria</taxon>
        <taxon>Alteromonadales</taxon>
        <taxon>Shewanellaceae</taxon>
        <taxon>Shewanella</taxon>
    </lineage>
</organism>
<evidence type="ECO:0000259" key="1">
    <source>
        <dbReference type="Pfam" id="PF00535"/>
    </source>
</evidence>
<protein>
    <submittedName>
        <fullName evidence="2">Dolichyl-phosphate beta-D-mannosyltransferase</fullName>
    </submittedName>
</protein>
<dbReference type="STRING" id="225849.swp_2161"/>
<dbReference type="Pfam" id="PF00535">
    <property type="entry name" value="Glycos_transf_2"/>
    <property type="match status" value="1"/>
</dbReference>
<dbReference type="SUPFAM" id="SSF53448">
    <property type="entry name" value="Nucleotide-diphospho-sugar transferases"/>
    <property type="match status" value="1"/>
</dbReference>
<dbReference type="Gene3D" id="3.90.550.10">
    <property type="entry name" value="Spore Coat Polysaccharide Biosynthesis Protein SpsA, Chain A"/>
    <property type="match status" value="1"/>
</dbReference>
<dbReference type="GO" id="GO:0006487">
    <property type="term" value="P:protein N-linked glycosylation"/>
    <property type="evidence" value="ECO:0007669"/>
    <property type="project" value="TreeGrafter"/>
</dbReference>
<proteinExistence type="predicted"/>
<name>B8CLY8_SHEPW</name>
<feature type="domain" description="Glycosyltransferase 2-like" evidence="1">
    <location>
        <begin position="183"/>
        <end position="294"/>
    </location>
</feature>
<dbReference type="InterPro" id="IPR001173">
    <property type="entry name" value="Glyco_trans_2-like"/>
</dbReference>
<dbReference type="KEGG" id="swp:swp_2161"/>
<reference evidence="2 3" key="1">
    <citation type="journal article" date="2008" name="PLoS ONE">
        <title>Environmental adaptation: genomic analysis of the piezotolerant and psychrotolerant deep-sea iron reducing bacterium Shewanella piezotolerans WP3.</title>
        <authorList>
            <person name="Wang F."/>
            <person name="Wang J."/>
            <person name="Jian H."/>
            <person name="Zhang B."/>
            <person name="Li S."/>
            <person name="Wang F."/>
            <person name="Zeng X."/>
            <person name="Gao L."/>
            <person name="Bartlett D.H."/>
            <person name="Yu J."/>
            <person name="Hu S."/>
            <person name="Xiao X."/>
        </authorList>
    </citation>
    <scope>NUCLEOTIDE SEQUENCE [LARGE SCALE GENOMIC DNA]</scope>
    <source>
        <strain evidence="3">WP3 / JCM 13877</strain>
    </source>
</reference>
<dbReference type="PANTHER" id="PTHR10859">
    <property type="entry name" value="GLYCOSYL TRANSFERASE"/>
    <property type="match status" value="1"/>
</dbReference>
<accession>B8CLY8</accession>
<evidence type="ECO:0000313" key="3">
    <source>
        <dbReference type="Proteomes" id="UP000000753"/>
    </source>
</evidence>
<dbReference type="AlphaFoldDB" id="B8CLY8"/>
<dbReference type="HOGENOM" id="CLU_645364_0_0_6"/>
<dbReference type="eggNOG" id="COG1215">
    <property type="taxonomic scope" value="Bacteria"/>
</dbReference>
<dbReference type="Proteomes" id="UP000000753">
    <property type="component" value="Chromosome"/>
</dbReference>